<comment type="caution">
    <text evidence="2">The sequence shown here is derived from an EMBL/GenBank/DDBJ whole genome shotgun (WGS) entry which is preliminary data.</text>
</comment>
<gene>
    <name evidence="2" type="ORF">RFULGI_LOCUS11545</name>
</gene>
<dbReference type="Proteomes" id="UP000789396">
    <property type="component" value="Unassembled WGS sequence"/>
</dbReference>
<feature type="non-terminal residue" evidence="2">
    <location>
        <position position="1"/>
    </location>
</feature>
<evidence type="ECO:0000313" key="3">
    <source>
        <dbReference type="Proteomes" id="UP000789396"/>
    </source>
</evidence>
<proteinExistence type="predicted"/>
<protein>
    <submittedName>
        <fullName evidence="2">4186_t:CDS:1</fullName>
    </submittedName>
</protein>
<name>A0A9N9NCZ7_9GLOM</name>
<feature type="compositionally biased region" description="Low complexity" evidence="1">
    <location>
        <begin position="11"/>
        <end position="25"/>
    </location>
</feature>
<dbReference type="OrthoDB" id="2439417at2759"/>
<feature type="compositionally biased region" description="Polar residues" evidence="1">
    <location>
        <begin position="1"/>
        <end position="10"/>
    </location>
</feature>
<evidence type="ECO:0000256" key="1">
    <source>
        <dbReference type="SAM" id="MobiDB-lite"/>
    </source>
</evidence>
<dbReference type="EMBL" id="CAJVPZ010025412">
    <property type="protein sequence ID" value="CAG8722318.1"/>
    <property type="molecule type" value="Genomic_DNA"/>
</dbReference>
<organism evidence="2 3">
    <name type="scientific">Racocetra fulgida</name>
    <dbReference type="NCBI Taxonomy" id="60492"/>
    <lineage>
        <taxon>Eukaryota</taxon>
        <taxon>Fungi</taxon>
        <taxon>Fungi incertae sedis</taxon>
        <taxon>Mucoromycota</taxon>
        <taxon>Glomeromycotina</taxon>
        <taxon>Glomeromycetes</taxon>
        <taxon>Diversisporales</taxon>
        <taxon>Gigasporaceae</taxon>
        <taxon>Racocetra</taxon>
    </lineage>
</organism>
<accession>A0A9N9NCZ7</accession>
<dbReference type="AlphaFoldDB" id="A0A9N9NCZ7"/>
<evidence type="ECO:0000313" key="2">
    <source>
        <dbReference type="EMBL" id="CAG8722318.1"/>
    </source>
</evidence>
<feature type="region of interest" description="Disordered" evidence="1">
    <location>
        <begin position="1"/>
        <end position="28"/>
    </location>
</feature>
<reference evidence="2" key="1">
    <citation type="submission" date="2021-06" db="EMBL/GenBank/DDBJ databases">
        <authorList>
            <person name="Kallberg Y."/>
            <person name="Tangrot J."/>
            <person name="Rosling A."/>
        </authorList>
    </citation>
    <scope>NUCLEOTIDE SEQUENCE</scope>
    <source>
        <strain evidence="2">IN212</strain>
    </source>
</reference>
<keyword evidence="3" id="KW-1185">Reference proteome</keyword>
<sequence length="70" mass="7799">ELSGTKLSGTESSDSESSSQSSSEENNWVDELFEPKLNMYTLMLDAAYKPDAFKKTFRNGFYIGNAKSSM</sequence>